<reference evidence="1 2" key="1">
    <citation type="submission" date="2019-10" db="EMBL/GenBank/DDBJ databases">
        <title>Nonomuraea sp. nov., isolated from Phyllanthus amarus.</title>
        <authorList>
            <person name="Klykleung N."/>
            <person name="Tanasupawat S."/>
        </authorList>
    </citation>
    <scope>NUCLEOTIDE SEQUENCE [LARGE SCALE GENOMIC DNA]</scope>
    <source>
        <strain evidence="1 2">PA1-10</strain>
    </source>
</reference>
<name>A0A5C4VJ97_9ACTN</name>
<dbReference type="AlphaFoldDB" id="A0A5C4VJ97"/>
<dbReference type="Proteomes" id="UP000312512">
    <property type="component" value="Unassembled WGS sequence"/>
</dbReference>
<proteinExistence type="predicted"/>
<protein>
    <submittedName>
        <fullName evidence="1">Uncharacterized protein</fullName>
    </submittedName>
</protein>
<keyword evidence="2" id="KW-1185">Reference proteome</keyword>
<dbReference type="OrthoDB" id="3530730at2"/>
<evidence type="ECO:0000313" key="2">
    <source>
        <dbReference type="Proteomes" id="UP000312512"/>
    </source>
</evidence>
<gene>
    <name evidence="1" type="ORF">FH608_030990</name>
</gene>
<organism evidence="1 2">
    <name type="scientific">Nonomuraea phyllanthi</name>
    <dbReference type="NCBI Taxonomy" id="2219224"/>
    <lineage>
        <taxon>Bacteria</taxon>
        <taxon>Bacillati</taxon>
        <taxon>Actinomycetota</taxon>
        <taxon>Actinomycetes</taxon>
        <taxon>Streptosporangiales</taxon>
        <taxon>Streptosporangiaceae</taxon>
        <taxon>Nonomuraea</taxon>
    </lineage>
</organism>
<sequence length="140" mass="16325">MSRDVAIYLEFKHDIDFMEVLDRLARMGWGLLREEDAIWYMTDYDWKILPLDGLAEAKHDMRTSYDAGEAVGITTRLPDGETFANVLFNEDRTSVSLIPLLDYRTIAHMPEFIDLGWYLEKFLTACRDLPIVRTEASDQR</sequence>
<accession>A0A5C4VJ97</accession>
<dbReference type="EMBL" id="VDLX02000013">
    <property type="protein sequence ID" value="KAB8191058.1"/>
    <property type="molecule type" value="Genomic_DNA"/>
</dbReference>
<dbReference type="RefSeq" id="WP_139635868.1">
    <property type="nucleotide sequence ID" value="NZ_VDLX02000013.1"/>
</dbReference>
<evidence type="ECO:0000313" key="1">
    <source>
        <dbReference type="EMBL" id="KAB8191058.1"/>
    </source>
</evidence>
<comment type="caution">
    <text evidence="1">The sequence shown here is derived from an EMBL/GenBank/DDBJ whole genome shotgun (WGS) entry which is preliminary data.</text>
</comment>